<organism evidence="2 3">
    <name type="scientific">Paramecium sonneborni</name>
    <dbReference type="NCBI Taxonomy" id="65129"/>
    <lineage>
        <taxon>Eukaryota</taxon>
        <taxon>Sar</taxon>
        <taxon>Alveolata</taxon>
        <taxon>Ciliophora</taxon>
        <taxon>Intramacronucleata</taxon>
        <taxon>Oligohymenophorea</taxon>
        <taxon>Peniculida</taxon>
        <taxon>Parameciidae</taxon>
        <taxon>Paramecium</taxon>
    </lineage>
</organism>
<dbReference type="GO" id="GO:0044773">
    <property type="term" value="P:mitotic DNA damage checkpoint signaling"/>
    <property type="evidence" value="ECO:0007669"/>
    <property type="project" value="TreeGrafter"/>
</dbReference>
<dbReference type="PANTHER" id="PTHR44167">
    <property type="entry name" value="OVARIAN-SPECIFIC SERINE/THREONINE-PROTEIN KINASE LOK-RELATED"/>
    <property type="match status" value="1"/>
</dbReference>
<accession>A0A8S1P633</accession>
<dbReference type="Pfam" id="PF00069">
    <property type="entry name" value="Pkinase"/>
    <property type="match status" value="1"/>
</dbReference>
<dbReference type="EMBL" id="CAJJDN010000070">
    <property type="protein sequence ID" value="CAD8098497.1"/>
    <property type="molecule type" value="Genomic_DNA"/>
</dbReference>
<dbReference type="OrthoDB" id="299382at2759"/>
<comment type="caution">
    <text evidence="2">The sequence shown here is derived from an EMBL/GenBank/DDBJ whole genome shotgun (WGS) entry which is preliminary data.</text>
</comment>
<dbReference type="GO" id="GO:0005634">
    <property type="term" value="C:nucleus"/>
    <property type="evidence" value="ECO:0007669"/>
    <property type="project" value="TreeGrafter"/>
</dbReference>
<dbReference type="AlphaFoldDB" id="A0A8S1P633"/>
<dbReference type="GO" id="GO:0005737">
    <property type="term" value="C:cytoplasm"/>
    <property type="evidence" value="ECO:0007669"/>
    <property type="project" value="TreeGrafter"/>
</dbReference>
<dbReference type="InterPro" id="IPR000719">
    <property type="entry name" value="Prot_kinase_dom"/>
</dbReference>
<gene>
    <name evidence="2" type="ORF">PSON_ATCC_30995.1.T0700148</name>
</gene>
<dbReference type="GO" id="GO:0005524">
    <property type="term" value="F:ATP binding"/>
    <property type="evidence" value="ECO:0007669"/>
    <property type="project" value="InterPro"/>
</dbReference>
<proteinExistence type="predicted"/>
<feature type="domain" description="Protein kinase" evidence="1">
    <location>
        <begin position="100"/>
        <end position="304"/>
    </location>
</feature>
<reference evidence="2" key="1">
    <citation type="submission" date="2021-01" db="EMBL/GenBank/DDBJ databases">
        <authorList>
            <consortium name="Genoscope - CEA"/>
            <person name="William W."/>
        </authorList>
    </citation>
    <scope>NUCLEOTIDE SEQUENCE</scope>
</reference>
<dbReference type="GO" id="GO:0004674">
    <property type="term" value="F:protein serine/threonine kinase activity"/>
    <property type="evidence" value="ECO:0007669"/>
    <property type="project" value="TreeGrafter"/>
</dbReference>
<name>A0A8S1P633_9CILI</name>
<keyword evidence="3" id="KW-1185">Reference proteome</keyword>
<sequence length="340" mass="39625">MIDMSIVYSFECLISIQQSDNSSFQARLQFNSNKINLLLNSQCYEIDISYKLAVKWICQDNKLISMLVQQFSIEADSQDLLMLKKYLDCKVTYVGIREIYDNVILIQQKGIAKTCTLKSKIDEKTYLCKCYKKQEFENLRIYEQLVILRKLSGFKNVAQMIDFFESSNSYYIIFEEMSRIHYHNLSHDDIQSMMFDILCSVKVLISNNIYHSQINLSNILMDKDMNCKFIGFENAQLLNKENGLLNSLMLKMAGNVMMKLYQYNFANKDLICIPDNGNSLIQGLLEIKQNQQLNIDQALRHEYFEYFDNNSGPMIQQQIIPKLKSCISQQSLLSPINSNI</sequence>
<dbReference type="Proteomes" id="UP000692954">
    <property type="component" value="Unassembled WGS sequence"/>
</dbReference>
<protein>
    <recommendedName>
        <fullName evidence="1">Protein kinase domain-containing protein</fullName>
    </recommendedName>
</protein>
<evidence type="ECO:0000313" key="3">
    <source>
        <dbReference type="Proteomes" id="UP000692954"/>
    </source>
</evidence>
<dbReference type="SMART" id="SM00220">
    <property type="entry name" value="S_TKc"/>
    <property type="match status" value="1"/>
</dbReference>
<evidence type="ECO:0000259" key="1">
    <source>
        <dbReference type="SMART" id="SM00220"/>
    </source>
</evidence>
<dbReference type="PANTHER" id="PTHR44167:SF18">
    <property type="entry name" value="PROTEIN KINASE DOMAIN-CONTAINING PROTEIN"/>
    <property type="match status" value="1"/>
</dbReference>
<evidence type="ECO:0000313" key="2">
    <source>
        <dbReference type="EMBL" id="CAD8098497.1"/>
    </source>
</evidence>